<dbReference type="InterPro" id="IPR050469">
    <property type="entry name" value="Diguanylate_Cyclase"/>
</dbReference>
<evidence type="ECO:0000256" key="3">
    <source>
        <dbReference type="SAM" id="Phobius"/>
    </source>
</evidence>
<keyword evidence="5" id="KW-0548">Nucleotidyltransferase</keyword>
<comment type="catalytic activity">
    <reaction evidence="2">
        <text>2 GTP = 3',3'-c-di-GMP + 2 diphosphate</text>
        <dbReference type="Rhea" id="RHEA:24898"/>
        <dbReference type="ChEBI" id="CHEBI:33019"/>
        <dbReference type="ChEBI" id="CHEBI:37565"/>
        <dbReference type="ChEBI" id="CHEBI:58805"/>
        <dbReference type="EC" id="2.7.7.65"/>
    </reaction>
</comment>
<keyword evidence="3" id="KW-1133">Transmembrane helix</keyword>
<dbReference type="GO" id="GO:0052621">
    <property type="term" value="F:diguanylate cyclase activity"/>
    <property type="evidence" value="ECO:0007669"/>
    <property type="project" value="UniProtKB-EC"/>
</dbReference>
<dbReference type="EC" id="2.7.7.65" evidence="1"/>
<evidence type="ECO:0000259" key="4">
    <source>
        <dbReference type="PROSITE" id="PS50887"/>
    </source>
</evidence>
<name>A0ABU8TMQ2_9HYPH</name>
<dbReference type="Gene3D" id="3.30.70.270">
    <property type="match status" value="1"/>
</dbReference>
<dbReference type="NCBIfam" id="TIGR00254">
    <property type="entry name" value="GGDEF"/>
    <property type="match status" value="1"/>
</dbReference>
<feature type="transmembrane region" description="Helical" evidence="3">
    <location>
        <begin position="188"/>
        <end position="214"/>
    </location>
</feature>
<dbReference type="EMBL" id="JBAKIA010000011">
    <property type="protein sequence ID" value="MEJ8475445.1"/>
    <property type="molecule type" value="Genomic_DNA"/>
</dbReference>
<organism evidence="5 6">
    <name type="scientific">Roseibium algae</name>
    <dbReference type="NCBI Taxonomy" id="3123038"/>
    <lineage>
        <taxon>Bacteria</taxon>
        <taxon>Pseudomonadati</taxon>
        <taxon>Pseudomonadota</taxon>
        <taxon>Alphaproteobacteria</taxon>
        <taxon>Hyphomicrobiales</taxon>
        <taxon>Stappiaceae</taxon>
        <taxon>Roseibium</taxon>
    </lineage>
</organism>
<keyword evidence="6" id="KW-1185">Reference proteome</keyword>
<feature type="transmembrane region" description="Helical" evidence="3">
    <location>
        <begin position="154"/>
        <end position="176"/>
    </location>
</feature>
<dbReference type="InterPro" id="IPR000160">
    <property type="entry name" value="GGDEF_dom"/>
</dbReference>
<feature type="domain" description="GGDEF" evidence="4">
    <location>
        <begin position="254"/>
        <end position="387"/>
    </location>
</feature>
<evidence type="ECO:0000256" key="2">
    <source>
        <dbReference type="ARBA" id="ARBA00034247"/>
    </source>
</evidence>
<dbReference type="Pfam" id="PF00990">
    <property type="entry name" value="GGDEF"/>
    <property type="match status" value="1"/>
</dbReference>
<proteinExistence type="predicted"/>
<feature type="transmembrane region" description="Helical" evidence="3">
    <location>
        <begin position="67"/>
        <end position="85"/>
    </location>
</feature>
<protein>
    <recommendedName>
        <fullName evidence="1">diguanylate cyclase</fullName>
        <ecNumber evidence="1">2.7.7.65</ecNumber>
    </recommendedName>
</protein>
<dbReference type="InterPro" id="IPR043128">
    <property type="entry name" value="Rev_trsase/Diguanyl_cyclase"/>
</dbReference>
<dbReference type="SUPFAM" id="SSF55073">
    <property type="entry name" value="Nucleotide cyclase"/>
    <property type="match status" value="1"/>
</dbReference>
<feature type="transmembrane region" description="Helical" evidence="3">
    <location>
        <begin position="125"/>
        <end position="142"/>
    </location>
</feature>
<evidence type="ECO:0000313" key="5">
    <source>
        <dbReference type="EMBL" id="MEJ8475445.1"/>
    </source>
</evidence>
<sequence length="406" mass="45767">MELILSVPSVLVCLSSIYLFFLVLVSVALVRSPSAMHLRCWAFTFWAPAIGGLLIACRSFVPLWVSDYIGCMLFLMGLGCVWMGMRSFQGRMIDVRIPAFVALGFIPPAIWADRSVDTFALWREIYIFFFAAMFFFLAAYEVRKGKMGEVLPSARYAFSAYVSFGLIHVVAIWFAIEWPIEFNGFIPVSNWLFVFTVLSMLHTVAVAFLGVVLAKDRAELKIKRLAYTDELTGLNNRRAFLEGVQGMLSEEQCGGGTFLIIDIDHFKQVNDTYGHQVGDIVLQRFGHFLKSISNNRTICGRIGGEEFGIYLPGLLGPSLDLLAENICKATALLDVRYAGQIIRFTISIGLADTKTTEFRFERLYEDADLALYRAKRLGRNTCCRFDRDLQDPDMEPVMDEIVQLSA</sequence>
<keyword evidence="3" id="KW-0472">Membrane</keyword>
<dbReference type="CDD" id="cd01949">
    <property type="entry name" value="GGDEF"/>
    <property type="match status" value="1"/>
</dbReference>
<feature type="transmembrane region" description="Helical" evidence="3">
    <location>
        <begin position="41"/>
        <end position="61"/>
    </location>
</feature>
<evidence type="ECO:0000256" key="1">
    <source>
        <dbReference type="ARBA" id="ARBA00012528"/>
    </source>
</evidence>
<keyword evidence="3" id="KW-0812">Transmembrane</keyword>
<gene>
    <name evidence="5" type="ORF">V6575_15220</name>
</gene>
<dbReference type="Proteomes" id="UP001385499">
    <property type="component" value="Unassembled WGS sequence"/>
</dbReference>
<feature type="transmembrane region" description="Helical" evidence="3">
    <location>
        <begin position="6"/>
        <end position="29"/>
    </location>
</feature>
<dbReference type="SMART" id="SM00267">
    <property type="entry name" value="GGDEF"/>
    <property type="match status" value="1"/>
</dbReference>
<dbReference type="RefSeq" id="WP_340275534.1">
    <property type="nucleotide sequence ID" value="NZ_JBAKIA010000011.1"/>
</dbReference>
<keyword evidence="5" id="KW-0808">Transferase</keyword>
<accession>A0ABU8TMQ2</accession>
<comment type="caution">
    <text evidence="5">The sequence shown here is derived from an EMBL/GenBank/DDBJ whole genome shotgun (WGS) entry which is preliminary data.</text>
</comment>
<evidence type="ECO:0000313" key="6">
    <source>
        <dbReference type="Proteomes" id="UP001385499"/>
    </source>
</evidence>
<dbReference type="PROSITE" id="PS50887">
    <property type="entry name" value="GGDEF"/>
    <property type="match status" value="1"/>
</dbReference>
<dbReference type="PANTHER" id="PTHR45138:SF9">
    <property type="entry name" value="DIGUANYLATE CYCLASE DGCM-RELATED"/>
    <property type="match status" value="1"/>
</dbReference>
<dbReference type="InterPro" id="IPR029787">
    <property type="entry name" value="Nucleotide_cyclase"/>
</dbReference>
<reference evidence="5 6" key="1">
    <citation type="submission" date="2024-02" db="EMBL/GenBank/DDBJ databases">
        <title>Roseibium algae sp. nov., isolated from marine alga (Grateloupia sp.), showing potential in myo-inositol conversion.</title>
        <authorList>
            <person name="Wang Y."/>
        </authorList>
    </citation>
    <scope>NUCLEOTIDE SEQUENCE [LARGE SCALE GENOMIC DNA]</scope>
    <source>
        <strain evidence="5 6">H3510</strain>
    </source>
</reference>
<feature type="transmembrane region" description="Helical" evidence="3">
    <location>
        <begin position="97"/>
        <end position="113"/>
    </location>
</feature>
<dbReference type="PANTHER" id="PTHR45138">
    <property type="entry name" value="REGULATORY COMPONENTS OF SENSORY TRANSDUCTION SYSTEM"/>
    <property type="match status" value="1"/>
</dbReference>